<evidence type="ECO:0000313" key="6">
    <source>
        <dbReference type="Proteomes" id="UP000060277"/>
    </source>
</evidence>
<dbReference type="Gene3D" id="3.40.50.300">
    <property type="entry name" value="P-loop containing nucleotide triphosphate hydrolases"/>
    <property type="match status" value="1"/>
</dbReference>
<sequence>MEHFSIIHAICRVALISPSEALTHQVERLAHALTEAGDAKSGQQIKLLLRSAARAQDMAPRRLVPSRAAPSLPGEALLPTTILPADRESGIRLVEAVFPDATTLARPFFPPHLDRAVQMLLDEWRHVAEIRKVAEEPTTSCLLTGAPGTGKTSLALWLAQQLGMPVLVARVDAMMSSFLGTTSRNIAQVFAFANRFRCVLLIDELDSLAKVRDDPNEVGEIKRVVNALLQNMDMRVPIGITLGITNHPQLLDPAVWRRFAVQIEVPLPSQEVRESIVRRTLEPVEMTPVVVSLIAALMDGGAGSEVRSVTVLFKKRNAMATEPTPVTDVLREITALNSGRLSPEVKAILRHDDPELARWIRKTLGNRINLNELGSLFDKSKSTVARWLEETDNREA</sequence>
<evidence type="ECO:0000256" key="2">
    <source>
        <dbReference type="ARBA" id="ARBA00022741"/>
    </source>
</evidence>
<dbReference type="CDD" id="cd19481">
    <property type="entry name" value="RecA-like_protease"/>
    <property type="match status" value="1"/>
</dbReference>
<protein>
    <recommendedName>
        <fullName evidence="4">AAA+ ATPase domain-containing protein</fullName>
    </recommendedName>
</protein>
<dbReference type="SMART" id="SM00382">
    <property type="entry name" value="AAA"/>
    <property type="match status" value="1"/>
</dbReference>
<dbReference type="InterPro" id="IPR003593">
    <property type="entry name" value="AAA+_ATPase"/>
</dbReference>
<keyword evidence="3" id="KW-0067">ATP-binding</keyword>
<dbReference type="InterPro" id="IPR050221">
    <property type="entry name" value="26S_Proteasome_ATPase"/>
</dbReference>
<accession>A0ABN4JGR8</accession>
<dbReference type="InterPro" id="IPR027417">
    <property type="entry name" value="P-loop_NTPase"/>
</dbReference>
<evidence type="ECO:0000259" key="4">
    <source>
        <dbReference type="SMART" id="SM00382"/>
    </source>
</evidence>
<evidence type="ECO:0000256" key="3">
    <source>
        <dbReference type="ARBA" id="ARBA00022840"/>
    </source>
</evidence>
<gene>
    <name evidence="5" type="ORF">AT302_10665</name>
</gene>
<keyword evidence="2" id="KW-0547">Nucleotide-binding</keyword>
<dbReference type="Proteomes" id="UP000060277">
    <property type="component" value="Chromosome"/>
</dbReference>
<organism evidence="5 6">
    <name type="scientific">Pandoraea norimbergensis</name>
    <dbReference type="NCBI Taxonomy" id="93219"/>
    <lineage>
        <taxon>Bacteria</taxon>
        <taxon>Pseudomonadati</taxon>
        <taxon>Pseudomonadota</taxon>
        <taxon>Betaproteobacteria</taxon>
        <taxon>Burkholderiales</taxon>
        <taxon>Burkholderiaceae</taxon>
        <taxon>Pandoraea</taxon>
    </lineage>
</organism>
<dbReference type="SUPFAM" id="SSF52540">
    <property type="entry name" value="P-loop containing nucleoside triphosphate hydrolases"/>
    <property type="match status" value="1"/>
</dbReference>
<feature type="domain" description="AAA+ ATPase" evidence="4">
    <location>
        <begin position="137"/>
        <end position="269"/>
    </location>
</feature>
<keyword evidence="6" id="KW-1185">Reference proteome</keyword>
<dbReference type="PANTHER" id="PTHR23073">
    <property type="entry name" value="26S PROTEASOME REGULATORY SUBUNIT"/>
    <property type="match status" value="1"/>
</dbReference>
<name>A0ABN4JGR8_9BURK</name>
<reference evidence="6" key="1">
    <citation type="submission" date="2015-12" db="EMBL/GenBank/DDBJ databases">
        <title>Complete genome sequence of Pandoraea norimbergensis DSM 11628.</title>
        <authorList>
            <person name="Ee R."/>
            <person name="Lim Y.-L."/>
            <person name="Yong D."/>
            <person name="Yin W.-F."/>
            <person name="Chan K.-G."/>
        </authorList>
    </citation>
    <scope>NUCLEOTIDE SEQUENCE [LARGE SCALE GENOMIC DNA]</scope>
    <source>
        <strain evidence="6">DSM 11628</strain>
    </source>
</reference>
<dbReference type="RefSeq" id="WP_058377077.1">
    <property type="nucleotide sequence ID" value="NZ_CP013480.3"/>
</dbReference>
<evidence type="ECO:0000313" key="5">
    <source>
        <dbReference type="EMBL" id="ALS60159.1"/>
    </source>
</evidence>
<dbReference type="Pfam" id="PF00004">
    <property type="entry name" value="AAA"/>
    <property type="match status" value="1"/>
</dbReference>
<comment type="similarity">
    <text evidence="1">Belongs to the AAA ATPase family.</text>
</comment>
<proteinExistence type="inferred from homology"/>
<dbReference type="InterPro" id="IPR003959">
    <property type="entry name" value="ATPase_AAA_core"/>
</dbReference>
<evidence type="ECO:0000256" key="1">
    <source>
        <dbReference type="ARBA" id="ARBA00006914"/>
    </source>
</evidence>
<dbReference type="EMBL" id="CP013480">
    <property type="protein sequence ID" value="ALS60159.1"/>
    <property type="molecule type" value="Genomic_DNA"/>
</dbReference>